<dbReference type="InterPro" id="IPR001505">
    <property type="entry name" value="Copper_CuA"/>
</dbReference>
<keyword evidence="8 14" id="KW-0249">Electron transport</keyword>
<dbReference type="Proteomes" id="UP001321492">
    <property type="component" value="Unassembled WGS sequence"/>
</dbReference>
<comment type="function">
    <text evidence="12 15">Subunits I and II form the functional core of the enzyme complex. Electrons originating in cytochrome c are transferred via heme a and Cu(A) to the binuclear center formed by heme a3 and Cu(B).</text>
</comment>
<keyword evidence="5 14" id="KW-0812">Transmembrane</keyword>
<keyword evidence="11 16" id="KW-0472">Membrane</keyword>
<protein>
    <recommendedName>
        <fullName evidence="15">Cytochrome c oxidase subunit 2</fullName>
        <ecNumber evidence="15">7.1.1.9</ecNumber>
    </recommendedName>
</protein>
<dbReference type="InterPro" id="IPR036257">
    <property type="entry name" value="Cyt_c_oxidase_su2_TM_sf"/>
</dbReference>
<dbReference type="InterPro" id="IPR014222">
    <property type="entry name" value="Cyt_c_oxidase_su2"/>
</dbReference>
<reference evidence="20 21" key="1">
    <citation type="submission" date="2023-05" db="EMBL/GenBank/DDBJ databases">
        <title>Chelatococcus sp. nov., a moderately thermophilic bacterium isolated from hot spring microbial mat.</title>
        <authorList>
            <person name="Hu C.-J."/>
            <person name="Li W.-J."/>
        </authorList>
    </citation>
    <scope>NUCLEOTIDE SEQUENCE [LARGE SCALE GENOMIC DNA]</scope>
    <source>
        <strain evidence="20 21">SYSU G07232</strain>
    </source>
</reference>
<comment type="similarity">
    <text evidence="2 14">Belongs to the cytochrome c oxidase subunit 2 family.</text>
</comment>
<evidence type="ECO:0000256" key="6">
    <source>
        <dbReference type="ARBA" id="ARBA00022723"/>
    </source>
</evidence>
<dbReference type="PROSITE" id="PS00078">
    <property type="entry name" value="COX2"/>
    <property type="match status" value="1"/>
</dbReference>
<keyword evidence="10 15" id="KW-0186">Copper</keyword>
<evidence type="ECO:0000256" key="9">
    <source>
        <dbReference type="ARBA" id="ARBA00022989"/>
    </source>
</evidence>
<dbReference type="NCBIfam" id="TIGR02866">
    <property type="entry name" value="CoxB"/>
    <property type="match status" value="1"/>
</dbReference>
<dbReference type="InterPro" id="IPR045187">
    <property type="entry name" value="CcO_II"/>
</dbReference>
<feature type="domain" description="Cytochrome oxidase subunit II copper A binding" evidence="18">
    <location>
        <begin position="133"/>
        <end position="268"/>
    </location>
</feature>
<gene>
    <name evidence="20" type="primary">coxB</name>
    <name evidence="20" type="ORF">QNA08_06345</name>
</gene>
<dbReference type="InterPro" id="IPR034210">
    <property type="entry name" value="CcO_II_C"/>
</dbReference>
<comment type="catalytic activity">
    <reaction evidence="13 15">
        <text>4 Fe(II)-[cytochrome c] + O2 + 8 H(+)(in) = 4 Fe(III)-[cytochrome c] + 2 H2O + 4 H(+)(out)</text>
        <dbReference type="Rhea" id="RHEA:11436"/>
        <dbReference type="Rhea" id="RHEA-COMP:10350"/>
        <dbReference type="Rhea" id="RHEA-COMP:14399"/>
        <dbReference type="ChEBI" id="CHEBI:15377"/>
        <dbReference type="ChEBI" id="CHEBI:15378"/>
        <dbReference type="ChEBI" id="CHEBI:15379"/>
        <dbReference type="ChEBI" id="CHEBI:29033"/>
        <dbReference type="ChEBI" id="CHEBI:29034"/>
        <dbReference type="EC" id="7.1.1.9"/>
    </reaction>
</comment>
<comment type="cofactor">
    <cofactor evidence="15">
        <name>Cu cation</name>
        <dbReference type="ChEBI" id="CHEBI:23378"/>
    </cofactor>
    <text evidence="15">Binds a copper A center.</text>
</comment>
<evidence type="ECO:0000256" key="11">
    <source>
        <dbReference type="ARBA" id="ARBA00023136"/>
    </source>
</evidence>
<keyword evidence="17" id="KW-0732">Signal</keyword>
<dbReference type="Pfam" id="PF02790">
    <property type="entry name" value="COX2_TM"/>
    <property type="match status" value="1"/>
</dbReference>
<dbReference type="Pfam" id="PF00116">
    <property type="entry name" value="COX2"/>
    <property type="match status" value="1"/>
</dbReference>
<feature type="transmembrane region" description="Helical" evidence="16">
    <location>
        <begin position="104"/>
        <end position="125"/>
    </location>
</feature>
<evidence type="ECO:0000256" key="10">
    <source>
        <dbReference type="ARBA" id="ARBA00023008"/>
    </source>
</evidence>
<feature type="chain" id="PRO_5046902506" description="Cytochrome c oxidase subunit 2" evidence="17">
    <location>
        <begin position="34"/>
        <end position="291"/>
    </location>
</feature>
<feature type="signal peptide" evidence="17">
    <location>
        <begin position="1"/>
        <end position="33"/>
    </location>
</feature>
<keyword evidence="9 16" id="KW-1133">Transmembrane helix</keyword>
<dbReference type="PROSITE" id="PS50999">
    <property type="entry name" value="COX2_TM"/>
    <property type="match status" value="1"/>
</dbReference>
<dbReference type="InterPro" id="IPR002429">
    <property type="entry name" value="CcO_II-like_C"/>
</dbReference>
<dbReference type="RefSeq" id="WP_283739846.1">
    <property type="nucleotide sequence ID" value="NZ_JASJEV010000003.1"/>
</dbReference>
<evidence type="ECO:0000256" key="13">
    <source>
        <dbReference type="ARBA" id="ARBA00047816"/>
    </source>
</evidence>
<comment type="caution">
    <text evidence="20">The sequence shown here is derived from an EMBL/GenBank/DDBJ whole genome shotgun (WGS) entry which is preliminary data.</text>
</comment>
<evidence type="ECO:0000256" key="2">
    <source>
        <dbReference type="ARBA" id="ARBA00007866"/>
    </source>
</evidence>
<keyword evidence="21" id="KW-1185">Reference proteome</keyword>
<accession>A0ABT7AEQ7</accession>
<evidence type="ECO:0000256" key="4">
    <source>
        <dbReference type="ARBA" id="ARBA00022660"/>
    </source>
</evidence>
<dbReference type="InterPro" id="IPR011759">
    <property type="entry name" value="Cyt_c_oxidase_su2_TM_dom"/>
</dbReference>
<dbReference type="PANTHER" id="PTHR22888:SF9">
    <property type="entry name" value="CYTOCHROME C OXIDASE SUBUNIT 2"/>
    <property type="match status" value="1"/>
</dbReference>
<dbReference type="EMBL" id="JASJEV010000003">
    <property type="protein sequence ID" value="MDJ1157850.1"/>
    <property type="molecule type" value="Genomic_DNA"/>
</dbReference>
<evidence type="ECO:0000313" key="20">
    <source>
        <dbReference type="EMBL" id="MDJ1157850.1"/>
    </source>
</evidence>
<evidence type="ECO:0000256" key="8">
    <source>
        <dbReference type="ARBA" id="ARBA00022982"/>
    </source>
</evidence>
<dbReference type="PRINTS" id="PR01166">
    <property type="entry name" value="CYCOXIDASEII"/>
</dbReference>
<evidence type="ECO:0000256" key="5">
    <source>
        <dbReference type="ARBA" id="ARBA00022692"/>
    </source>
</evidence>
<feature type="domain" description="Cytochrome oxidase subunit II transmembrane region profile" evidence="19">
    <location>
        <begin position="37"/>
        <end position="132"/>
    </location>
</feature>
<evidence type="ECO:0000259" key="19">
    <source>
        <dbReference type="PROSITE" id="PS50999"/>
    </source>
</evidence>
<keyword evidence="6 15" id="KW-0479">Metal-binding</keyword>
<evidence type="ECO:0000256" key="15">
    <source>
        <dbReference type="RuleBase" id="RU004024"/>
    </source>
</evidence>
<evidence type="ECO:0000256" key="14">
    <source>
        <dbReference type="RuleBase" id="RU000456"/>
    </source>
</evidence>
<dbReference type="EC" id="7.1.1.9" evidence="15"/>
<feature type="transmembrane region" description="Helical" evidence="16">
    <location>
        <begin position="63"/>
        <end position="83"/>
    </location>
</feature>
<name>A0ABT7AEQ7_9HYPH</name>
<evidence type="ECO:0000256" key="1">
    <source>
        <dbReference type="ARBA" id="ARBA00004141"/>
    </source>
</evidence>
<dbReference type="SUPFAM" id="SSF81464">
    <property type="entry name" value="Cytochrome c oxidase subunit II-like, transmembrane region"/>
    <property type="match status" value="1"/>
</dbReference>
<dbReference type="SUPFAM" id="SSF49503">
    <property type="entry name" value="Cupredoxins"/>
    <property type="match status" value="1"/>
</dbReference>
<dbReference type="Gene3D" id="1.10.287.90">
    <property type="match status" value="1"/>
</dbReference>
<organism evidence="20 21">
    <name type="scientific">Chelatococcus albus</name>
    <dbReference type="NCBI Taxonomy" id="3047466"/>
    <lineage>
        <taxon>Bacteria</taxon>
        <taxon>Pseudomonadati</taxon>
        <taxon>Pseudomonadota</taxon>
        <taxon>Alphaproteobacteria</taxon>
        <taxon>Hyphomicrobiales</taxon>
        <taxon>Chelatococcaceae</taxon>
        <taxon>Chelatococcus</taxon>
    </lineage>
</organism>
<dbReference type="CDD" id="cd13912">
    <property type="entry name" value="CcO_II_C"/>
    <property type="match status" value="1"/>
</dbReference>
<evidence type="ECO:0000256" key="16">
    <source>
        <dbReference type="SAM" id="Phobius"/>
    </source>
</evidence>
<dbReference type="PANTHER" id="PTHR22888">
    <property type="entry name" value="CYTOCHROME C OXIDASE, SUBUNIT II"/>
    <property type="match status" value="1"/>
</dbReference>
<sequence>MRIDFLRLRPLAALAAGAALTGGLAAFADQALAGTGQPSEWQMGLQTPVTEVAQYIGWFHNGLLWLIGAVVAFVLALLVYVMVRFNEKTNPTPSKTTHNSLIEVIWTVVPVLILVVIAVPSFRLLKLQLVPPKADVTIKATGHSWYWSYDYPQDQGGGFAFDANMVPEGQLKPGQPRLLATDNEVVLPVNKVVKVQVTSADVIHAFAVPSFGIKVDAVPGRLNETWFKAEREGIYYGQCSELCGQNHAFMPIAIRIVSEQQYAAWLEEAKKKFAANETSPVQVAARAALAD</sequence>
<keyword evidence="7" id="KW-1278">Translocase</keyword>
<dbReference type="PROSITE" id="PS50857">
    <property type="entry name" value="COX2_CUA"/>
    <property type="match status" value="1"/>
</dbReference>
<comment type="subcellular location">
    <subcellularLocation>
        <location evidence="14">Cell membrane</location>
        <topology evidence="14">Multi-pass membrane protein</topology>
    </subcellularLocation>
    <subcellularLocation>
        <location evidence="1">Membrane</location>
        <topology evidence="1">Multi-pass membrane protein</topology>
    </subcellularLocation>
</comment>
<evidence type="ECO:0000313" key="21">
    <source>
        <dbReference type="Proteomes" id="UP001321492"/>
    </source>
</evidence>
<dbReference type="InterPro" id="IPR008972">
    <property type="entry name" value="Cupredoxin"/>
</dbReference>
<evidence type="ECO:0000256" key="3">
    <source>
        <dbReference type="ARBA" id="ARBA00022448"/>
    </source>
</evidence>
<dbReference type="Gene3D" id="2.60.40.420">
    <property type="entry name" value="Cupredoxins - blue copper proteins"/>
    <property type="match status" value="1"/>
</dbReference>
<keyword evidence="4 14" id="KW-0679">Respiratory chain</keyword>
<evidence type="ECO:0000256" key="17">
    <source>
        <dbReference type="SAM" id="SignalP"/>
    </source>
</evidence>
<evidence type="ECO:0000259" key="18">
    <source>
        <dbReference type="PROSITE" id="PS50857"/>
    </source>
</evidence>
<keyword evidence="3 14" id="KW-0813">Transport</keyword>
<evidence type="ECO:0000256" key="7">
    <source>
        <dbReference type="ARBA" id="ARBA00022967"/>
    </source>
</evidence>
<proteinExistence type="inferred from homology"/>
<evidence type="ECO:0000256" key="12">
    <source>
        <dbReference type="ARBA" id="ARBA00024688"/>
    </source>
</evidence>